<sequence length="66" mass="7495">MPLGPQKISLYFGFVYDNQCHVAVFSLEQTVDAAFLELIFVLPHPKYHRDHSGLLLCLVIISSFSK</sequence>
<dbReference type="InParanoid" id="G3I2T4"/>
<evidence type="ECO:0000313" key="1">
    <source>
        <dbReference type="EMBL" id="EGW09755.1"/>
    </source>
</evidence>
<gene>
    <name evidence="1" type="ORF">I79_017728</name>
</gene>
<dbReference type="AlphaFoldDB" id="G3I2T4"/>
<accession>G3I2T4</accession>
<proteinExistence type="predicted"/>
<dbReference type="Proteomes" id="UP000001075">
    <property type="component" value="Unassembled WGS sequence"/>
</dbReference>
<evidence type="ECO:0000313" key="2">
    <source>
        <dbReference type="Proteomes" id="UP000001075"/>
    </source>
</evidence>
<name>G3I2T4_CRIGR</name>
<organism evidence="1 2">
    <name type="scientific">Cricetulus griseus</name>
    <name type="common">Chinese hamster</name>
    <name type="synonym">Cricetulus barabensis griseus</name>
    <dbReference type="NCBI Taxonomy" id="10029"/>
    <lineage>
        <taxon>Eukaryota</taxon>
        <taxon>Metazoa</taxon>
        <taxon>Chordata</taxon>
        <taxon>Craniata</taxon>
        <taxon>Vertebrata</taxon>
        <taxon>Euteleostomi</taxon>
        <taxon>Mammalia</taxon>
        <taxon>Eutheria</taxon>
        <taxon>Euarchontoglires</taxon>
        <taxon>Glires</taxon>
        <taxon>Rodentia</taxon>
        <taxon>Myomorpha</taxon>
        <taxon>Muroidea</taxon>
        <taxon>Cricetidae</taxon>
        <taxon>Cricetinae</taxon>
        <taxon>Cricetulus</taxon>
    </lineage>
</organism>
<reference evidence="2" key="1">
    <citation type="journal article" date="2011" name="Nat. Biotechnol.">
        <title>The genomic sequence of the Chinese hamster ovary (CHO)-K1 cell line.</title>
        <authorList>
            <person name="Xu X."/>
            <person name="Nagarajan H."/>
            <person name="Lewis N.E."/>
            <person name="Pan S."/>
            <person name="Cai Z."/>
            <person name="Liu X."/>
            <person name="Chen W."/>
            <person name="Xie M."/>
            <person name="Wang W."/>
            <person name="Hammond S."/>
            <person name="Andersen M.R."/>
            <person name="Neff N."/>
            <person name="Passarelli B."/>
            <person name="Koh W."/>
            <person name="Fan H.C."/>
            <person name="Wang J."/>
            <person name="Gui Y."/>
            <person name="Lee K.H."/>
            <person name="Betenbaugh M.J."/>
            <person name="Quake S.R."/>
            <person name="Famili I."/>
            <person name="Palsson B.O."/>
            <person name="Wang J."/>
        </authorList>
    </citation>
    <scope>NUCLEOTIDE SEQUENCE [LARGE SCALE GENOMIC DNA]</scope>
    <source>
        <strain evidence="2">CHO K1 cell line</strain>
    </source>
</reference>
<dbReference type="EMBL" id="JH001143">
    <property type="protein sequence ID" value="EGW09755.1"/>
    <property type="molecule type" value="Genomic_DNA"/>
</dbReference>
<protein>
    <submittedName>
        <fullName evidence="1">Uncharacterized protein</fullName>
    </submittedName>
</protein>